<reference evidence="1 2" key="1">
    <citation type="submission" date="2024-01" db="EMBL/GenBank/DDBJ databases">
        <title>A draft genome for a cacao thread blight-causing isolate of Paramarasmius palmivorus.</title>
        <authorList>
            <person name="Baruah I.K."/>
            <person name="Bukari Y."/>
            <person name="Amoako-Attah I."/>
            <person name="Meinhardt L.W."/>
            <person name="Bailey B.A."/>
            <person name="Cohen S.P."/>
        </authorList>
    </citation>
    <scope>NUCLEOTIDE SEQUENCE [LARGE SCALE GENOMIC DNA]</scope>
    <source>
        <strain evidence="1 2">GH-12</strain>
    </source>
</reference>
<protein>
    <submittedName>
        <fullName evidence="1">Uncharacterized protein</fullName>
    </submittedName>
</protein>
<dbReference type="EMBL" id="JAYKXP010000102">
    <property type="protein sequence ID" value="KAK7026680.1"/>
    <property type="molecule type" value="Genomic_DNA"/>
</dbReference>
<sequence length="97" mass="10913">MWELKLIIDFPHASTIALPSAVISHSNTPIADGDKHVSFTQYSAGPIFRWAENGCRTEREMEQQDPEAFAAMMANKPNAYLERLPLYSTLDELTALM</sequence>
<comment type="caution">
    <text evidence="1">The sequence shown here is derived from an EMBL/GenBank/DDBJ whole genome shotgun (WGS) entry which is preliminary data.</text>
</comment>
<name>A0AAW0BIQ8_9AGAR</name>
<organism evidence="1 2">
    <name type="scientific">Paramarasmius palmivorus</name>
    <dbReference type="NCBI Taxonomy" id="297713"/>
    <lineage>
        <taxon>Eukaryota</taxon>
        <taxon>Fungi</taxon>
        <taxon>Dikarya</taxon>
        <taxon>Basidiomycota</taxon>
        <taxon>Agaricomycotina</taxon>
        <taxon>Agaricomycetes</taxon>
        <taxon>Agaricomycetidae</taxon>
        <taxon>Agaricales</taxon>
        <taxon>Marasmiineae</taxon>
        <taxon>Marasmiaceae</taxon>
        <taxon>Paramarasmius</taxon>
    </lineage>
</organism>
<evidence type="ECO:0000313" key="1">
    <source>
        <dbReference type="EMBL" id="KAK7026680.1"/>
    </source>
</evidence>
<dbReference type="AlphaFoldDB" id="A0AAW0BIQ8"/>
<gene>
    <name evidence="1" type="ORF">VNI00_015553</name>
</gene>
<dbReference type="Proteomes" id="UP001383192">
    <property type="component" value="Unassembled WGS sequence"/>
</dbReference>
<evidence type="ECO:0000313" key="2">
    <source>
        <dbReference type="Proteomes" id="UP001383192"/>
    </source>
</evidence>
<accession>A0AAW0BIQ8</accession>
<keyword evidence="2" id="KW-1185">Reference proteome</keyword>
<proteinExistence type="predicted"/>